<keyword evidence="5" id="KW-0677">Repeat</keyword>
<evidence type="ECO:0000256" key="1">
    <source>
        <dbReference type="ARBA" id="ARBA00004123"/>
    </source>
</evidence>
<evidence type="ECO:0000313" key="10">
    <source>
        <dbReference type="EMBL" id="CAD8771635.1"/>
    </source>
</evidence>
<keyword evidence="7" id="KW-0539">Nucleus</keyword>
<dbReference type="InterPro" id="IPR040122">
    <property type="entry name" value="Importin_beta"/>
</dbReference>
<accession>A0A7S0YI36</accession>
<name>A0A7S0YI36_9CHLO</name>
<dbReference type="InterPro" id="IPR011989">
    <property type="entry name" value="ARM-like"/>
</dbReference>
<dbReference type="GO" id="GO:0006606">
    <property type="term" value="P:protein import into nucleus"/>
    <property type="evidence" value="ECO:0007669"/>
    <property type="project" value="InterPro"/>
</dbReference>
<dbReference type="AlphaFoldDB" id="A0A7S0YI36"/>
<evidence type="ECO:0000256" key="6">
    <source>
        <dbReference type="ARBA" id="ARBA00022927"/>
    </source>
</evidence>
<dbReference type="EMBL" id="HBFM01012808">
    <property type="protein sequence ID" value="CAD8771635.1"/>
    <property type="molecule type" value="Transcribed_RNA"/>
</dbReference>
<dbReference type="InterPro" id="IPR016024">
    <property type="entry name" value="ARM-type_fold"/>
</dbReference>
<evidence type="ECO:0000256" key="2">
    <source>
        <dbReference type="ARBA" id="ARBA00004496"/>
    </source>
</evidence>
<evidence type="ECO:0000256" key="4">
    <source>
        <dbReference type="ARBA" id="ARBA00022490"/>
    </source>
</evidence>
<evidence type="ECO:0000256" key="7">
    <source>
        <dbReference type="ARBA" id="ARBA00023242"/>
    </source>
</evidence>
<evidence type="ECO:0000256" key="8">
    <source>
        <dbReference type="SAM" id="MobiDB-lite"/>
    </source>
</evidence>
<dbReference type="SUPFAM" id="SSF48371">
    <property type="entry name" value="ARM repeat"/>
    <property type="match status" value="1"/>
</dbReference>
<keyword evidence="3" id="KW-0813">Transport</keyword>
<feature type="domain" description="Importin N-terminal" evidence="9">
    <location>
        <begin position="21"/>
        <end position="87"/>
    </location>
</feature>
<keyword evidence="4" id="KW-0963">Cytoplasm</keyword>
<organism evidence="10">
    <name type="scientific">Polytomella parva</name>
    <dbReference type="NCBI Taxonomy" id="51329"/>
    <lineage>
        <taxon>Eukaryota</taxon>
        <taxon>Viridiplantae</taxon>
        <taxon>Chlorophyta</taxon>
        <taxon>core chlorophytes</taxon>
        <taxon>Chlorophyceae</taxon>
        <taxon>CS clade</taxon>
        <taxon>Chlamydomonadales</taxon>
        <taxon>Chlamydomonadaceae</taxon>
        <taxon>Polytomella</taxon>
    </lineage>
</organism>
<evidence type="ECO:0000256" key="3">
    <source>
        <dbReference type="ARBA" id="ARBA00022448"/>
    </source>
</evidence>
<reference evidence="10" key="1">
    <citation type="submission" date="2021-01" db="EMBL/GenBank/DDBJ databases">
        <authorList>
            <person name="Corre E."/>
            <person name="Pelletier E."/>
            <person name="Niang G."/>
            <person name="Scheremetjew M."/>
            <person name="Finn R."/>
            <person name="Kale V."/>
            <person name="Holt S."/>
            <person name="Cochrane G."/>
            <person name="Meng A."/>
            <person name="Brown T."/>
            <person name="Cohen L."/>
        </authorList>
    </citation>
    <scope>NUCLEOTIDE SEQUENCE</scope>
    <source>
        <strain evidence="10">SAG 63-3</strain>
    </source>
</reference>
<dbReference type="Pfam" id="PF25780">
    <property type="entry name" value="TPR_IPO5"/>
    <property type="match status" value="1"/>
</dbReference>
<dbReference type="Gene3D" id="1.25.10.10">
    <property type="entry name" value="Leucine-rich Repeat Variant"/>
    <property type="match status" value="1"/>
</dbReference>
<dbReference type="InterPro" id="IPR057672">
    <property type="entry name" value="TPR_IPO4/5"/>
</dbReference>
<proteinExistence type="predicted"/>
<dbReference type="InterPro" id="IPR001494">
    <property type="entry name" value="Importin-beta_N"/>
</dbReference>
<dbReference type="GO" id="GO:0031267">
    <property type="term" value="F:small GTPase binding"/>
    <property type="evidence" value="ECO:0007669"/>
    <property type="project" value="InterPro"/>
</dbReference>
<evidence type="ECO:0000256" key="5">
    <source>
        <dbReference type="ARBA" id="ARBA00022737"/>
    </source>
</evidence>
<evidence type="ECO:0000259" key="9">
    <source>
        <dbReference type="PROSITE" id="PS50166"/>
    </source>
</evidence>
<dbReference type="GO" id="GO:0005737">
    <property type="term" value="C:cytoplasm"/>
    <property type="evidence" value="ECO:0007669"/>
    <property type="project" value="UniProtKB-SubCell"/>
</dbReference>
<keyword evidence="6" id="KW-0653">Protein transport</keyword>
<comment type="subcellular location">
    <subcellularLocation>
        <location evidence="2">Cytoplasm</location>
    </subcellularLocation>
    <subcellularLocation>
        <location evidence="1">Nucleus</location>
    </subcellularLocation>
</comment>
<protein>
    <recommendedName>
        <fullName evidence="9">Importin N-terminal domain-containing protein</fullName>
    </recommendedName>
</protein>
<dbReference type="PROSITE" id="PS50166">
    <property type="entry name" value="IMPORTIN_B_NT"/>
    <property type="match status" value="1"/>
</dbReference>
<dbReference type="Pfam" id="PF03810">
    <property type="entry name" value="IBN_N"/>
    <property type="match status" value="1"/>
</dbReference>
<gene>
    <name evidence="10" type="ORF">PPAR00522_LOCUS8038</name>
</gene>
<feature type="region of interest" description="Disordered" evidence="8">
    <location>
        <begin position="257"/>
        <end position="276"/>
    </location>
</feature>
<feature type="compositionally biased region" description="Low complexity" evidence="8">
    <location>
        <begin position="261"/>
        <end position="275"/>
    </location>
</feature>
<sequence length="404" mass="43791">MDLNFFLLNSLSNDNEVRKQAEEGIKAASKKPEIIPQLLGIVQQHSEEMVRQLAAVLLRKNIGKYFKKLPAELKEPAKSLLLERIAIEPSHAVRRSVADAVGVLARQTLPSNSWPGLLEFLGNCSSSPEAGHREVALTLFASLTTTVGDFLQPHVPSLLAVTLRGLKDPVSEVQLAAIEAMGALSSMVLSTAEVEAFHGLVGALLELGGASLACHREQHLVKICQLLVDLNESGAPLLTKHLTSVVTFAMNVATAGSTTTNNKNNNNNNNNSNNNISLDVETRRQALQVMLWVAKEKPKQLAKHKDLIREITAALCRLACERDEEYLSNHNGSYTTFADEEEDDMPMCRYADSALDSLTLSLPRAANAIVVQVVLDFARGAAASELVHIREAAMRILAAAAGGR</sequence>
<dbReference type="PANTHER" id="PTHR10527">
    <property type="entry name" value="IMPORTIN BETA"/>
    <property type="match status" value="1"/>
</dbReference>